<dbReference type="InterPro" id="IPR001365">
    <property type="entry name" value="A_deaminase_dom"/>
</dbReference>
<keyword evidence="4" id="KW-0479">Metal-binding</keyword>
<keyword evidence="6" id="KW-0862">Zinc</keyword>
<evidence type="ECO:0000313" key="9">
    <source>
        <dbReference type="Proteomes" id="UP000279194"/>
    </source>
</evidence>
<dbReference type="PANTHER" id="PTHR11409">
    <property type="entry name" value="ADENOSINE DEAMINASE"/>
    <property type="match status" value="1"/>
</dbReference>
<dbReference type="GO" id="GO:0046103">
    <property type="term" value="P:inosine biosynthetic process"/>
    <property type="evidence" value="ECO:0007669"/>
    <property type="project" value="TreeGrafter"/>
</dbReference>
<evidence type="ECO:0000256" key="1">
    <source>
        <dbReference type="ARBA" id="ARBA00001947"/>
    </source>
</evidence>
<dbReference type="Proteomes" id="UP000279194">
    <property type="component" value="Unassembled WGS sequence"/>
</dbReference>
<evidence type="ECO:0000313" key="8">
    <source>
        <dbReference type="EMBL" id="RLY02900.1"/>
    </source>
</evidence>
<sequence length="340" mass="36912">MNQVDFSKLAKTELHCHLDGSLSLPMIRQLAAMEQISIPASDDELKSLVTAPADITCLNEYLKTFDFIRPLLQTEEALELAAYDVAKQSAEENVIYTEIRFAPELSMDKGLSVAQVVRAVCRGLQKAEKDFGIVAKALVCGLRQNDLEATMAMFTEVKASEEPYVVGADFAGNEVDFPAEGLSKGIQHAHDLGFKMTLHAGEQCGCATNIAYAIQAGVKRTGHTTAIMEIPGLLESFVAADLTAELALTSNLQTKAIETIADYPYLDLKAAGANISINTDNRTVSDTNLTKEYGLFAAHFGTSPTDFYQHNQDAIKGSFASDSEKELLLQKLAEGYAPFL</sequence>
<dbReference type="GO" id="GO:0006154">
    <property type="term" value="P:adenosine catabolic process"/>
    <property type="evidence" value="ECO:0007669"/>
    <property type="project" value="TreeGrafter"/>
</dbReference>
<evidence type="ECO:0000256" key="3">
    <source>
        <dbReference type="ARBA" id="ARBA00012784"/>
    </source>
</evidence>
<evidence type="ECO:0000259" key="7">
    <source>
        <dbReference type="Pfam" id="PF00962"/>
    </source>
</evidence>
<dbReference type="PANTHER" id="PTHR11409:SF43">
    <property type="entry name" value="ADENOSINE DEAMINASE"/>
    <property type="match status" value="1"/>
</dbReference>
<dbReference type="NCBIfam" id="TIGR01430">
    <property type="entry name" value="aden_deam"/>
    <property type="match status" value="1"/>
</dbReference>
<evidence type="ECO:0000256" key="2">
    <source>
        <dbReference type="ARBA" id="ARBA00006676"/>
    </source>
</evidence>
<comment type="similarity">
    <text evidence="2">Belongs to the metallo-dependent hydrolases superfamily. Adenosine and AMP deaminases family.</text>
</comment>
<accession>A0A3L9DVU0</accession>
<reference evidence="8 9" key="1">
    <citation type="submission" date="2018-10" db="EMBL/GenBank/DDBJ databases">
        <title>Streptococcus hillyeri sp. nov., isolated from equine tracheal sample.</title>
        <authorList>
            <person name="Macfadyen A.C."/>
            <person name="Waller A."/>
            <person name="Paterson G.K."/>
        </authorList>
    </citation>
    <scope>NUCLEOTIDE SEQUENCE [LARGE SCALE GENOMIC DNA]</scope>
    <source>
        <strain evidence="8 9">28462</strain>
    </source>
</reference>
<dbReference type="EMBL" id="RCVM01000011">
    <property type="protein sequence ID" value="RLY02900.1"/>
    <property type="molecule type" value="Genomic_DNA"/>
</dbReference>
<dbReference type="GO" id="GO:0005829">
    <property type="term" value="C:cytosol"/>
    <property type="evidence" value="ECO:0007669"/>
    <property type="project" value="TreeGrafter"/>
</dbReference>
<dbReference type="GO" id="GO:0004000">
    <property type="term" value="F:adenosine deaminase activity"/>
    <property type="evidence" value="ECO:0007669"/>
    <property type="project" value="UniProtKB-ARBA"/>
</dbReference>
<evidence type="ECO:0000256" key="6">
    <source>
        <dbReference type="ARBA" id="ARBA00022833"/>
    </source>
</evidence>
<dbReference type="AlphaFoldDB" id="A0A3L9DVU0"/>
<keyword evidence="9" id="KW-1185">Reference proteome</keyword>
<protein>
    <recommendedName>
        <fullName evidence="3">adenosine deaminase</fullName>
        <ecNumber evidence="3">3.5.4.4</ecNumber>
    </recommendedName>
</protein>
<keyword evidence="5 8" id="KW-0378">Hydrolase</keyword>
<evidence type="ECO:0000256" key="5">
    <source>
        <dbReference type="ARBA" id="ARBA00022801"/>
    </source>
</evidence>
<dbReference type="OrthoDB" id="9779574at2"/>
<feature type="domain" description="Adenosine deaminase" evidence="7">
    <location>
        <begin position="11"/>
        <end position="333"/>
    </location>
</feature>
<dbReference type="GO" id="GO:0046872">
    <property type="term" value="F:metal ion binding"/>
    <property type="evidence" value="ECO:0007669"/>
    <property type="project" value="UniProtKB-KW"/>
</dbReference>
<gene>
    <name evidence="8" type="ORF">EAF07_06295</name>
</gene>
<dbReference type="RefSeq" id="WP_121835745.1">
    <property type="nucleotide sequence ID" value="NZ_CP163513.1"/>
</dbReference>
<dbReference type="Gene3D" id="3.20.20.140">
    <property type="entry name" value="Metal-dependent hydrolases"/>
    <property type="match status" value="1"/>
</dbReference>
<dbReference type="Pfam" id="PF00962">
    <property type="entry name" value="A_deaminase"/>
    <property type="match status" value="1"/>
</dbReference>
<comment type="caution">
    <text evidence="8">The sequence shown here is derived from an EMBL/GenBank/DDBJ whole genome shotgun (WGS) entry which is preliminary data.</text>
</comment>
<dbReference type="InterPro" id="IPR006330">
    <property type="entry name" value="Ado/ade_deaminase"/>
</dbReference>
<evidence type="ECO:0000256" key="4">
    <source>
        <dbReference type="ARBA" id="ARBA00022723"/>
    </source>
</evidence>
<dbReference type="InterPro" id="IPR032466">
    <property type="entry name" value="Metal_Hydrolase"/>
</dbReference>
<proteinExistence type="inferred from homology"/>
<name>A0A3L9DVU0_9STRE</name>
<comment type="cofactor">
    <cofactor evidence="1">
        <name>Zn(2+)</name>
        <dbReference type="ChEBI" id="CHEBI:29105"/>
    </cofactor>
</comment>
<organism evidence="8 9">
    <name type="scientific">Streptococcus hillyeri</name>
    <dbReference type="NCBI Taxonomy" id="2282420"/>
    <lineage>
        <taxon>Bacteria</taxon>
        <taxon>Bacillati</taxon>
        <taxon>Bacillota</taxon>
        <taxon>Bacilli</taxon>
        <taxon>Lactobacillales</taxon>
        <taxon>Streptococcaceae</taxon>
        <taxon>Streptococcus</taxon>
    </lineage>
</organism>
<dbReference type="SUPFAM" id="SSF51556">
    <property type="entry name" value="Metallo-dependent hydrolases"/>
    <property type="match status" value="1"/>
</dbReference>
<dbReference type="EC" id="3.5.4.4" evidence="3"/>
<dbReference type="GO" id="GO:0043103">
    <property type="term" value="P:hypoxanthine salvage"/>
    <property type="evidence" value="ECO:0007669"/>
    <property type="project" value="TreeGrafter"/>
</dbReference>